<accession>A0A0D2NMF7</accession>
<evidence type="ECO:0000313" key="4">
    <source>
        <dbReference type="EMBL" id="KJA20039.1"/>
    </source>
</evidence>
<dbReference type="STRING" id="945553.A0A0D2NMF7"/>
<dbReference type="InterPro" id="IPR045340">
    <property type="entry name" value="DUF6533"/>
</dbReference>
<feature type="transmembrane region" description="Helical" evidence="1">
    <location>
        <begin position="71"/>
        <end position="91"/>
    </location>
</feature>
<protein>
    <recommendedName>
        <fullName evidence="3">DUF6533 domain-containing protein</fullName>
    </recommendedName>
</protein>
<dbReference type="EMBL" id="KN817571">
    <property type="protein sequence ID" value="KJA20039.1"/>
    <property type="molecule type" value="Genomic_DNA"/>
</dbReference>
<feature type="transmembrane region" description="Helical" evidence="1">
    <location>
        <begin position="103"/>
        <end position="126"/>
    </location>
</feature>
<keyword evidence="2" id="KW-0732">Signal</keyword>
<feature type="signal peptide" evidence="2">
    <location>
        <begin position="1"/>
        <end position="20"/>
    </location>
</feature>
<gene>
    <name evidence="4" type="ORF">HYPSUDRAFT_142846</name>
</gene>
<keyword evidence="5" id="KW-1185">Reference proteome</keyword>
<feature type="domain" description="DUF6533" evidence="3">
    <location>
        <begin position="7"/>
        <end position="30"/>
    </location>
</feature>
<organism evidence="4 5">
    <name type="scientific">Hypholoma sublateritium (strain FD-334 SS-4)</name>
    <dbReference type="NCBI Taxonomy" id="945553"/>
    <lineage>
        <taxon>Eukaryota</taxon>
        <taxon>Fungi</taxon>
        <taxon>Dikarya</taxon>
        <taxon>Basidiomycota</taxon>
        <taxon>Agaricomycotina</taxon>
        <taxon>Agaricomycetes</taxon>
        <taxon>Agaricomycetidae</taxon>
        <taxon>Agaricales</taxon>
        <taxon>Agaricineae</taxon>
        <taxon>Strophariaceae</taxon>
        <taxon>Hypholoma</taxon>
    </lineage>
</organism>
<reference evidence="5" key="1">
    <citation type="submission" date="2014-04" db="EMBL/GenBank/DDBJ databases">
        <title>Evolutionary Origins and Diversification of the Mycorrhizal Mutualists.</title>
        <authorList>
            <consortium name="DOE Joint Genome Institute"/>
            <consortium name="Mycorrhizal Genomics Consortium"/>
            <person name="Kohler A."/>
            <person name="Kuo A."/>
            <person name="Nagy L.G."/>
            <person name="Floudas D."/>
            <person name="Copeland A."/>
            <person name="Barry K.W."/>
            <person name="Cichocki N."/>
            <person name="Veneault-Fourrey C."/>
            <person name="LaButti K."/>
            <person name="Lindquist E.A."/>
            <person name="Lipzen A."/>
            <person name="Lundell T."/>
            <person name="Morin E."/>
            <person name="Murat C."/>
            <person name="Riley R."/>
            <person name="Ohm R."/>
            <person name="Sun H."/>
            <person name="Tunlid A."/>
            <person name="Henrissat B."/>
            <person name="Grigoriev I.V."/>
            <person name="Hibbett D.S."/>
            <person name="Martin F."/>
        </authorList>
    </citation>
    <scope>NUCLEOTIDE SEQUENCE [LARGE SCALE GENOMIC DNA]</scope>
    <source>
        <strain evidence="5">FD-334 SS-4</strain>
    </source>
</reference>
<feature type="transmembrane region" description="Helical" evidence="1">
    <location>
        <begin position="189"/>
        <end position="207"/>
    </location>
</feature>
<feature type="chain" id="PRO_5002265511" description="DUF6533 domain-containing protein" evidence="2">
    <location>
        <begin position="21"/>
        <end position="268"/>
    </location>
</feature>
<dbReference type="Proteomes" id="UP000054270">
    <property type="component" value="Unassembled WGS sequence"/>
</dbReference>
<dbReference type="OMA" id="MRIECFR"/>
<keyword evidence="1" id="KW-0812">Transmembrane</keyword>
<keyword evidence="1" id="KW-1133">Transmembrane helix</keyword>
<dbReference type="AlphaFoldDB" id="A0A0D2NMF7"/>
<dbReference type="Pfam" id="PF20151">
    <property type="entry name" value="DUF6533"/>
    <property type="match status" value="1"/>
</dbReference>
<dbReference type="OrthoDB" id="3066463at2759"/>
<evidence type="ECO:0000259" key="3">
    <source>
        <dbReference type="Pfam" id="PF20151"/>
    </source>
</evidence>
<evidence type="ECO:0000256" key="2">
    <source>
        <dbReference type="SAM" id="SignalP"/>
    </source>
</evidence>
<evidence type="ECO:0000313" key="5">
    <source>
        <dbReference type="Proteomes" id="UP000054270"/>
    </source>
</evidence>
<evidence type="ECO:0000256" key="1">
    <source>
        <dbReference type="SAM" id="Phobius"/>
    </source>
</evidence>
<name>A0A0D2NMF7_HYPSF</name>
<sequence length="268" mass="29666">MTTCPLVASLAFLIYEICITFDDEVNTIWVCMSSNYYVHPFTALLHSLRTNWTIESAIESNKLMNKNSLRNWYMCQVVIGSILMTAVEIVLMARVFALYKKSFWIALLFAVLILGEVIAVIIGIVLTRPGANFTPSTILLSSPSSYTYFGVGAIVSQVTILVLTLLKYKVAVKHGWGKLPIVILMVRDGTAAFFILLIITTLTVVATSTQTEYAPLGNSWLLSIVSCSGCRLIINMQHLTTRSEPTNDGNPVETIQLTTVWGEVDELT</sequence>
<feature type="transmembrane region" description="Helical" evidence="1">
    <location>
        <begin position="146"/>
        <end position="168"/>
    </location>
</feature>
<proteinExistence type="predicted"/>
<keyword evidence="1" id="KW-0472">Membrane</keyword>